<dbReference type="OrthoDB" id="9790669at2"/>
<comment type="caution">
    <text evidence="5">The sequence shown here is derived from an EMBL/GenBank/DDBJ whole genome shotgun (WGS) entry which is preliminary data.</text>
</comment>
<keyword evidence="1 3" id="KW-0597">Phosphoprotein</keyword>
<sequence length="120" mass="13376">MAKIMVVDDAAFMRMFMKDILESAGHQVICEASNGREAIEKYATFRPDLVTMDITMPDMDGIEALKLIMERDPAAQVIMCSAMGHREMILEAIRSGAKDFVVKPLQGSRVLDAVDRLLEV</sequence>
<evidence type="ECO:0000256" key="1">
    <source>
        <dbReference type="ARBA" id="ARBA00022553"/>
    </source>
</evidence>
<gene>
    <name evidence="5" type="ORF">ET33_29450</name>
</gene>
<keyword evidence="6" id="KW-1185">Reference proteome</keyword>
<protein>
    <submittedName>
        <fullName evidence="5">Chemotaxis protein CheY</fullName>
    </submittedName>
</protein>
<dbReference type="PANTHER" id="PTHR44591:SF14">
    <property type="entry name" value="PROTEIN PILG"/>
    <property type="match status" value="1"/>
</dbReference>
<dbReference type="Gene3D" id="3.40.50.2300">
    <property type="match status" value="1"/>
</dbReference>
<dbReference type="RefSeq" id="WP_036678156.1">
    <property type="nucleotide sequence ID" value="NZ_FYEP01000006.1"/>
</dbReference>
<feature type="modified residue" description="4-aspartylphosphate" evidence="3">
    <location>
        <position position="53"/>
    </location>
</feature>
<dbReference type="SMART" id="SM00448">
    <property type="entry name" value="REC"/>
    <property type="match status" value="1"/>
</dbReference>
<evidence type="ECO:0000259" key="4">
    <source>
        <dbReference type="PROSITE" id="PS50110"/>
    </source>
</evidence>
<accession>A0A081P850</accession>
<dbReference type="AlphaFoldDB" id="A0A081P850"/>
<dbReference type="eggNOG" id="COG2201">
    <property type="taxonomic scope" value="Bacteria"/>
</dbReference>
<dbReference type="EMBL" id="JNVM01000005">
    <property type="protein sequence ID" value="KEQ26873.1"/>
    <property type="molecule type" value="Genomic_DNA"/>
</dbReference>
<dbReference type="SUPFAM" id="SSF52172">
    <property type="entry name" value="CheY-like"/>
    <property type="match status" value="1"/>
</dbReference>
<proteinExistence type="predicted"/>
<evidence type="ECO:0000256" key="3">
    <source>
        <dbReference type="PROSITE-ProRule" id="PRU00169"/>
    </source>
</evidence>
<dbReference type="Proteomes" id="UP000028123">
    <property type="component" value="Unassembled WGS sequence"/>
</dbReference>
<keyword evidence="2" id="KW-0902">Two-component regulatory system</keyword>
<evidence type="ECO:0000313" key="5">
    <source>
        <dbReference type="EMBL" id="KEQ26873.1"/>
    </source>
</evidence>
<dbReference type="InterPro" id="IPR001789">
    <property type="entry name" value="Sig_transdc_resp-reg_receiver"/>
</dbReference>
<reference evidence="5 6" key="1">
    <citation type="submission" date="2014-06" db="EMBL/GenBank/DDBJ databases">
        <title>Draft genome sequence of Paenibacillus sp. MSt1.</title>
        <authorList>
            <person name="Aw Y.K."/>
            <person name="Ong K.S."/>
            <person name="Gan H.M."/>
            <person name="Lee S.M."/>
        </authorList>
    </citation>
    <scope>NUCLEOTIDE SEQUENCE [LARGE SCALE GENOMIC DNA]</scope>
    <source>
        <strain evidence="5 6">MSt1</strain>
    </source>
</reference>
<dbReference type="PROSITE" id="PS50110">
    <property type="entry name" value="RESPONSE_REGULATORY"/>
    <property type="match status" value="1"/>
</dbReference>
<dbReference type="InterPro" id="IPR050595">
    <property type="entry name" value="Bact_response_regulator"/>
</dbReference>
<evidence type="ECO:0000313" key="6">
    <source>
        <dbReference type="Proteomes" id="UP000028123"/>
    </source>
</evidence>
<name>A0A081P850_9BACL</name>
<feature type="domain" description="Response regulatory" evidence="4">
    <location>
        <begin position="3"/>
        <end position="118"/>
    </location>
</feature>
<evidence type="ECO:0000256" key="2">
    <source>
        <dbReference type="ARBA" id="ARBA00023012"/>
    </source>
</evidence>
<dbReference type="Pfam" id="PF00072">
    <property type="entry name" value="Response_reg"/>
    <property type="match status" value="1"/>
</dbReference>
<organism evidence="5 6">
    <name type="scientific">Paenibacillus tyrfis</name>
    <dbReference type="NCBI Taxonomy" id="1501230"/>
    <lineage>
        <taxon>Bacteria</taxon>
        <taxon>Bacillati</taxon>
        <taxon>Bacillota</taxon>
        <taxon>Bacilli</taxon>
        <taxon>Bacillales</taxon>
        <taxon>Paenibacillaceae</taxon>
        <taxon>Paenibacillus</taxon>
    </lineage>
</organism>
<dbReference type="GO" id="GO:0000160">
    <property type="term" value="P:phosphorelay signal transduction system"/>
    <property type="evidence" value="ECO:0007669"/>
    <property type="project" value="UniProtKB-KW"/>
</dbReference>
<dbReference type="InterPro" id="IPR011006">
    <property type="entry name" value="CheY-like_superfamily"/>
</dbReference>
<dbReference type="PANTHER" id="PTHR44591">
    <property type="entry name" value="STRESS RESPONSE REGULATOR PROTEIN 1"/>
    <property type="match status" value="1"/>
</dbReference>
<dbReference type="CDD" id="cd17542">
    <property type="entry name" value="REC_CheY"/>
    <property type="match status" value="1"/>
</dbReference>